<dbReference type="Proteomes" id="UP000824469">
    <property type="component" value="Unassembled WGS sequence"/>
</dbReference>
<dbReference type="AlphaFoldDB" id="A0AA38CWC8"/>
<comment type="caution">
    <text evidence="2">The sequence shown here is derived from an EMBL/GenBank/DDBJ whole genome shotgun (WGS) entry which is preliminary data.</text>
</comment>
<proteinExistence type="predicted"/>
<reference evidence="2 3" key="1">
    <citation type="journal article" date="2021" name="Nat. Plants">
        <title>The Taxus genome provides insights into paclitaxel biosynthesis.</title>
        <authorList>
            <person name="Xiong X."/>
            <person name="Gou J."/>
            <person name="Liao Q."/>
            <person name="Li Y."/>
            <person name="Zhou Q."/>
            <person name="Bi G."/>
            <person name="Li C."/>
            <person name="Du R."/>
            <person name="Wang X."/>
            <person name="Sun T."/>
            <person name="Guo L."/>
            <person name="Liang H."/>
            <person name="Lu P."/>
            <person name="Wu Y."/>
            <person name="Zhang Z."/>
            <person name="Ro D.K."/>
            <person name="Shang Y."/>
            <person name="Huang S."/>
            <person name="Yan J."/>
        </authorList>
    </citation>
    <scope>NUCLEOTIDE SEQUENCE [LARGE SCALE GENOMIC DNA]</scope>
    <source>
        <strain evidence="2">Ta-2019</strain>
    </source>
</reference>
<dbReference type="EMBL" id="JAHRHJ020000009">
    <property type="protein sequence ID" value="KAH9303424.1"/>
    <property type="molecule type" value="Genomic_DNA"/>
</dbReference>
<evidence type="ECO:0000313" key="2">
    <source>
        <dbReference type="EMBL" id="KAH9303424.1"/>
    </source>
</evidence>
<protein>
    <submittedName>
        <fullName evidence="2">Uncharacterized protein</fullName>
    </submittedName>
</protein>
<feature type="non-terminal residue" evidence="2">
    <location>
        <position position="135"/>
    </location>
</feature>
<organism evidence="2 3">
    <name type="scientific">Taxus chinensis</name>
    <name type="common">Chinese yew</name>
    <name type="synonym">Taxus wallichiana var. chinensis</name>
    <dbReference type="NCBI Taxonomy" id="29808"/>
    <lineage>
        <taxon>Eukaryota</taxon>
        <taxon>Viridiplantae</taxon>
        <taxon>Streptophyta</taxon>
        <taxon>Embryophyta</taxon>
        <taxon>Tracheophyta</taxon>
        <taxon>Spermatophyta</taxon>
        <taxon>Pinopsida</taxon>
        <taxon>Pinidae</taxon>
        <taxon>Conifers II</taxon>
        <taxon>Cupressales</taxon>
        <taxon>Taxaceae</taxon>
        <taxon>Taxus</taxon>
    </lineage>
</organism>
<gene>
    <name evidence="2" type="ORF">KI387_015007</name>
</gene>
<feature type="region of interest" description="Disordered" evidence="1">
    <location>
        <begin position="33"/>
        <end position="55"/>
    </location>
</feature>
<feature type="region of interest" description="Disordered" evidence="1">
    <location>
        <begin position="67"/>
        <end position="135"/>
    </location>
</feature>
<feature type="compositionally biased region" description="Polar residues" evidence="1">
    <location>
        <begin position="126"/>
        <end position="135"/>
    </location>
</feature>
<keyword evidence="3" id="KW-1185">Reference proteome</keyword>
<sequence>MLLEHVGQKYVKYAARLNQTKMEQLVRANLGHLGQKVRRARKEQTSGDWGIEGPIELGTHGTKVCKVRGSAESGENGTIGPGELGTFGTKSSDGPEKNRLRVNRPIGEQRAQLNLGHAGQKCPTGPKNTQNDPKT</sequence>
<evidence type="ECO:0000313" key="3">
    <source>
        <dbReference type="Proteomes" id="UP000824469"/>
    </source>
</evidence>
<accession>A0AA38CWC8</accession>
<name>A0AA38CWC8_TAXCH</name>
<evidence type="ECO:0000256" key="1">
    <source>
        <dbReference type="SAM" id="MobiDB-lite"/>
    </source>
</evidence>